<evidence type="ECO:0000313" key="6">
    <source>
        <dbReference type="EMBL" id="KAF0491293.1"/>
    </source>
</evidence>
<evidence type="ECO:0000313" key="7">
    <source>
        <dbReference type="Proteomes" id="UP000439903"/>
    </source>
</evidence>
<protein>
    <submittedName>
        <fullName evidence="6">Mynd domain protein</fullName>
    </submittedName>
</protein>
<keyword evidence="2 4" id="KW-0863">Zinc-finger</keyword>
<dbReference type="SUPFAM" id="SSF144232">
    <property type="entry name" value="HIT/MYND zinc finger-like"/>
    <property type="match status" value="1"/>
</dbReference>
<keyword evidence="7" id="KW-1185">Reference proteome</keyword>
<dbReference type="InterPro" id="IPR002893">
    <property type="entry name" value="Znf_MYND"/>
</dbReference>
<accession>A0A8H4EIP4</accession>
<gene>
    <name evidence="6" type="ORF">F8M41_021856</name>
</gene>
<dbReference type="GO" id="GO:0008270">
    <property type="term" value="F:zinc ion binding"/>
    <property type="evidence" value="ECO:0007669"/>
    <property type="project" value="UniProtKB-KW"/>
</dbReference>
<dbReference type="Gene3D" id="6.10.140.2220">
    <property type="match status" value="1"/>
</dbReference>
<dbReference type="AlphaFoldDB" id="A0A8H4EIP4"/>
<dbReference type="OrthoDB" id="4851849at2759"/>
<evidence type="ECO:0000256" key="4">
    <source>
        <dbReference type="PROSITE-ProRule" id="PRU00134"/>
    </source>
</evidence>
<dbReference type="Proteomes" id="UP000439903">
    <property type="component" value="Unassembled WGS sequence"/>
</dbReference>
<sequence>MECSLCKKPTNKCCSRCKVKYYCSQSCQKKDYPNHVLDCPRRSADILVKNVFQSLMPTNIAVLYEYGFENCNNAEDRTKLLGLYIGLIKIIGCSASQVHSWWESGELSINIKKTYDDGGYTSGYYDWVLRNEHLLQGLHKYEGENSDKSIVDKFLSFAKPYLSKHDQTISFKSLPESKRNVSFLYTSVIQGFVPRIEERNWIDFGFCTCESISKEYQLRDLYQELIVQRGCKIDEFNDAYMSGTVLDLLKKKINICGWLSESKIEIFGYEQPIKSVYHLKQYVLSKSVDLIPAVKVDYGFINCRTEEEKKQLEHMYENLINNHKFDSLDLHKACITGKIFNYVRSILPNEKLKADLLKNPYPLKDF</sequence>
<keyword evidence="3" id="KW-0862">Zinc</keyword>
<feature type="domain" description="MYND-type" evidence="5">
    <location>
        <begin position="3"/>
        <end position="39"/>
    </location>
</feature>
<dbReference type="PROSITE" id="PS01360">
    <property type="entry name" value="ZF_MYND_1"/>
    <property type="match status" value="1"/>
</dbReference>
<proteinExistence type="predicted"/>
<keyword evidence="1" id="KW-0479">Metal-binding</keyword>
<dbReference type="EMBL" id="WTPW01000656">
    <property type="protein sequence ID" value="KAF0491293.1"/>
    <property type="molecule type" value="Genomic_DNA"/>
</dbReference>
<name>A0A8H4EIP4_GIGMA</name>
<comment type="caution">
    <text evidence="6">The sequence shown here is derived from an EMBL/GenBank/DDBJ whole genome shotgun (WGS) entry which is preliminary data.</text>
</comment>
<dbReference type="PROSITE" id="PS50865">
    <property type="entry name" value="ZF_MYND_2"/>
    <property type="match status" value="1"/>
</dbReference>
<organism evidence="6 7">
    <name type="scientific">Gigaspora margarita</name>
    <dbReference type="NCBI Taxonomy" id="4874"/>
    <lineage>
        <taxon>Eukaryota</taxon>
        <taxon>Fungi</taxon>
        <taxon>Fungi incertae sedis</taxon>
        <taxon>Mucoromycota</taxon>
        <taxon>Glomeromycotina</taxon>
        <taxon>Glomeromycetes</taxon>
        <taxon>Diversisporales</taxon>
        <taxon>Gigasporaceae</taxon>
        <taxon>Gigaspora</taxon>
    </lineage>
</organism>
<dbReference type="Pfam" id="PF01753">
    <property type="entry name" value="zf-MYND"/>
    <property type="match status" value="1"/>
</dbReference>
<evidence type="ECO:0000256" key="3">
    <source>
        <dbReference type="ARBA" id="ARBA00022833"/>
    </source>
</evidence>
<evidence type="ECO:0000259" key="5">
    <source>
        <dbReference type="PROSITE" id="PS50865"/>
    </source>
</evidence>
<evidence type="ECO:0000256" key="2">
    <source>
        <dbReference type="ARBA" id="ARBA00022771"/>
    </source>
</evidence>
<evidence type="ECO:0000256" key="1">
    <source>
        <dbReference type="ARBA" id="ARBA00022723"/>
    </source>
</evidence>
<reference evidence="6 7" key="1">
    <citation type="journal article" date="2019" name="Environ. Microbiol.">
        <title>At the nexus of three kingdoms: the genome of the mycorrhizal fungus Gigaspora margarita provides insights into plant, endobacterial and fungal interactions.</title>
        <authorList>
            <person name="Venice F."/>
            <person name="Ghignone S."/>
            <person name="Salvioli di Fossalunga A."/>
            <person name="Amselem J."/>
            <person name="Novero M."/>
            <person name="Xianan X."/>
            <person name="Sedzielewska Toro K."/>
            <person name="Morin E."/>
            <person name="Lipzen A."/>
            <person name="Grigoriev I.V."/>
            <person name="Henrissat B."/>
            <person name="Martin F.M."/>
            <person name="Bonfante P."/>
        </authorList>
    </citation>
    <scope>NUCLEOTIDE SEQUENCE [LARGE SCALE GENOMIC DNA]</scope>
    <source>
        <strain evidence="6 7">BEG34</strain>
    </source>
</reference>